<proteinExistence type="inferred from homology"/>
<dbReference type="PANTHER" id="PTHR13710">
    <property type="entry name" value="DNA HELICASE RECQ FAMILY MEMBER"/>
    <property type="match status" value="1"/>
</dbReference>
<dbReference type="InterPro" id="IPR027417">
    <property type="entry name" value="P-loop_NTPase"/>
</dbReference>
<reference evidence="3" key="2">
    <citation type="submission" date="2022-06" db="UniProtKB">
        <authorList>
            <consortium name="EnsemblMetazoa"/>
        </authorList>
    </citation>
    <scope>IDENTIFICATION</scope>
    <source>
        <strain evidence="3">DF5081</strain>
    </source>
</reference>
<dbReference type="GO" id="GO:0009378">
    <property type="term" value="F:four-way junction helicase activity"/>
    <property type="evidence" value="ECO:0007669"/>
    <property type="project" value="TreeGrafter"/>
</dbReference>
<dbReference type="AlphaFoldDB" id="A0A8R1ENJ8"/>
<evidence type="ECO:0000313" key="3">
    <source>
        <dbReference type="EnsemblMetazoa" id="CJA37226a.1"/>
    </source>
</evidence>
<reference evidence="4" key="1">
    <citation type="submission" date="2010-08" db="EMBL/GenBank/DDBJ databases">
        <authorList>
            <consortium name="Caenorhabditis japonica Sequencing Consortium"/>
            <person name="Wilson R.K."/>
        </authorList>
    </citation>
    <scope>NUCLEOTIDE SEQUENCE [LARGE SCALE GENOMIC DNA]</scope>
    <source>
        <strain evidence="4">DF5081</strain>
    </source>
</reference>
<dbReference type="GO" id="GO:0000724">
    <property type="term" value="P:double-strand break repair via homologous recombination"/>
    <property type="evidence" value="ECO:0007669"/>
    <property type="project" value="TreeGrafter"/>
</dbReference>
<accession>A0A8R1ENJ8</accession>
<comment type="similarity">
    <text evidence="1">Belongs to the helicase family. RecQ subfamily.</text>
</comment>
<keyword evidence="4" id="KW-1185">Reference proteome</keyword>
<protein>
    <submittedName>
        <fullName evidence="3">DEAD domain-containing protein</fullName>
    </submittedName>
</protein>
<feature type="compositionally biased region" description="Low complexity" evidence="2">
    <location>
        <begin position="111"/>
        <end position="125"/>
    </location>
</feature>
<organism evidence="3 4">
    <name type="scientific">Caenorhabditis japonica</name>
    <dbReference type="NCBI Taxonomy" id="281687"/>
    <lineage>
        <taxon>Eukaryota</taxon>
        <taxon>Metazoa</taxon>
        <taxon>Ecdysozoa</taxon>
        <taxon>Nematoda</taxon>
        <taxon>Chromadorea</taxon>
        <taxon>Rhabditida</taxon>
        <taxon>Rhabditina</taxon>
        <taxon>Rhabditomorpha</taxon>
        <taxon>Rhabditoidea</taxon>
        <taxon>Rhabditidae</taxon>
        <taxon>Peloderinae</taxon>
        <taxon>Caenorhabditis</taxon>
    </lineage>
</organism>
<evidence type="ECO:0000256" key="1">
    <source>
        <dbReference type="ARBA" id="ARBA00005446"/>
    </source>
</evidence>
<evidence type="ECO:0000313" key="4">
    <source>
        <dbReference type="Proteomes" id="UP000005237"/>
    </source>
</evidence>
<evidence type="ECO:0000256" key="2">
    <source>
        <dbReference type="SAM" id="MobiDB-lite"/>
    </source>
</evidence>
<dbReference type="EnsemblMetazoa" id="CJA37226a.1">
    <property type="protein sequence ID" value="CJA37226a.1"/>
    <property type="gene ID" value="WBGene00213073"/>
</dbReference>
<dbReference type="GO" id="GO:0005634">
    <property type="term" value="C:nucleus"/>
    <property type="evidence" value="ECO:0007669"/>
    <property type="project" value="TreeGrafter"/>
</dbReference>
<dbReference type="GO" id="GO:0005737">
    <property type="term" value="C:cytoplasm"/>
    <property type="evidence" value="ECO:0007669"/>
    <property type="project" value="TreeGrafter"/>
</dbReference>
<sequence>MSSGKRTIDYMEPITIEDSEEDEPVAKKPSIKSSTTRPIEEKQKNAWSEIFKKKKAEASAAASKASKEKELTKKKEQDRLKEAVKARMGNKAPESGKKHEKTVKKEEVETLESQESSSSSPSQNSDEFVANQLAIGTGKALISTKEIIERRDKVFFELFLHKKYRSRLQMQAINCILKRKCDVSNFSLRKKGIPCETLNSTLTVSEKTRILQDLKMENPRIRMLYITAEGAATEHMRKLLGELTKKELLRYIVIDEAHCVTQWGHDF</sequence>
<dbReference type="PANTHER" id="PTHR13710:SF152">
    <property type="entry name" value="ATP-DEPENDENT DNA HELICASE Q5"/>
    <property type="match status" value="1"/>
</dbReference>
<dbReference type="SUPFAM" id="SSF52540">
    <property type="entry name" value="P-loop containing nucleoside triphosphate hydrolases"/>
    <property type="match status" value="1"/>
</dbReference>
<name>A0A8R1ENJ8_CAEJA</name>
<dbReference type="Gene3D" id="3.40.50.300">
    <property type="entry name" value="P-loop containing nucleotide triphosphate hydrolases"/>
    <property type="match status" value="1"/>
</dbReference>
<feature type="region of interest" description="Disordered" evidence="2">
    <location>
        <begin position="1"/>
        <end position="125"/>
    </location>
</feature>
<dbReference type="GO" id="GO:0005694">
    <property type="term" value="C:chromosome"/>
    <property type="evidence" value="ECO:0007669"/>
    <property type="project" value="TreeGrafter"/>
</dbReference>
<dbReference type="GO" id="GO:0043138">
    <property type="term" value="F:3'-5' DNA helicase activity"/>
    <property type="evidence" value="ECO:0007669"/>
    <property type="project" value="TreeGrafter"/>
</dbReference>
<dbReference type="Proteomes" id="UP000005237">
    <property type="component" value="Unassembled WGS sequence"/>
</dbReference>
<feature type="compositionally biased region" description="Basic and acidic residues" evidence="2">
    <location>
        <begin position="65"/>
        <end position="85"/>
    </location>
</feature>